<dbReference type="Pfam" id="PF04811">
    <property type="entry name" value="Sec23_trunk"/>
    <property type="match status" value="1"/>
</dbReference>
<keyword evidence="4" id="KW-1185">Reference proteome</keyword>
<dbReference type="Gene3D" id="1.20.120.730">
    <property type="entry name" value="Sec23/Sec24 helical domain"/>
    <property type="match status" value="1"/>
</dbReference>
<dbReference type="InterPro" id="IPR036175">
    <property type="entry name" value="Sec23/24_helical_dom_sf"/>
</dbReference>
<evidence type="ECO:0000259" key="2">
    <source>
        <dbReference type="Pfam" id="PF04815"/>
    </source>
</evidence>
<feature type="domain" description="Sec23/Sec24 trunk" evidence="1">
    <location>
        <begin position="122"/>
        <end position="366"/>
    </location>
</feature>
<dbReference type="SUPFAM" id="SSF53300">
    <property type="entry name" value="vWA-like"/>
    <property type="match status" value="1"/>
</dbReference>
<dbReference type="SUPFAM" id="SSF81995">
    <property type="entry name" value="beta-sandwich domain of Sec23/24"/>
    <property type="match status" value="1"/>
</dbReference>
<sequence>MAIRATISRFPVDPDVQESSGLPWGLTLTPFSQTDEIGSSPVVGSDGHLLPRCENCWGYFNTYCELEQWAWTCALCGTLNGLSSRDIDRYSQAQNPCAEMVSSFVDLDLPVEGSAEEGMQARPVYVAAVDLSSTEEFLELTKSAILAALEALVPGSLFGLITFSHKIGLYDVQGAIPVVKNVFIYPDSDGQIDLEDVMPLLSFLAPVEIYKDRIAAALETLKSRTYGGHIVDNVLHGGRGFGSAMESLINYLGSEYGNTFALARVFAFLSGPPDYGAGQLDTRRYGAQYASSGEDAELALLPEQTPFYKDLAAIAVQAGVCVDLFAFTNEYTDLASLKFLSIESGGSLFLYGNTDDSTLPQDMYRMLSRPYAFGCVLRLRTSSEFKSGRSYGHFFPDPQYENVQHIICCDSFATYAYDLEFENTVGFSRDTEVPIVQFAFQYTVVVPNEDIQTAGPTHSLKRRLRIRTMQFTIGVNISEIYDSVDSEVVLSILVHKVILSSMEQGVREGRALLNDWLVILIAQYNDDTHKSAQQEIDVTFSQCPQLQALPRLVFGLLRNPLLLFHEQGVHPDYRIYLQCLFSALDPASLHLAIYPMLTSYSTPNREAYPRHSLSHAALLTSGSPIFFLDAFTNLIVYYSPTADPSLPFPPPHDCSLRTKINKLKQGRSITPKLTFIRGGQDDATIFEKYLLEEQDVDEFGYPSKTGFVSFLEEITTTVKEYLVPDV</sequence>
<dbReference type="STRING" id="29655.A0A0K9PTP0"/>
<dbReference type="GO" id="GO:0006886">
    <property type="term" value="P:intracellular protein transport"/>
    <property type="evidence" value="ECO:0007669"/>
    <property type="project" value="InterPro"/>
</dbReference>
<gene>
    <name evidence="3" type="ORF">ZOSMA_166G00390</name>
</gene>
<dbReference type="Gene3D" id="2.30.30.380">
    <property type="entry name" value="Zn-finger domain of Sec23/24"/>
    <property type="match status" value="1"/>
</dbReference>
<dbReference type="PANTHER" id="PTHR13803:SF17">
    <property type="entry name" value="PROTEIN TRANSPORT PROTEIN SEC24"/>
    <property type="match status" value="1"/>
</dbReference>
<protein>
    <recommendedName>
        <fullName evidence="5">Sec23/sec24 transport family protein</fullName>
    </recommendedName>
</protein>
<dbReference type="GO" id="GO:0008270">
    <property type="term" value="F:zinc ion binding"/>
    <property type="evidence" value="ECO:0000318"/>
    <property type="project" value="GO_Central"/>
</dbReference>
<dbReference type="GO" id="GO:0090110">
    <property type="term" value="P:COPII-coated vesicle cargo loading"/>
    <property type="evidence" value="ECO:0000318"/>
    <property type="project" value="GO_Central"/>
</dbReference>
<dbReference type="InterPro" id="IPR036174">
    <property type="entry name" value="Znf_Sec23_Sec24_sf"/>
</dbReference>
<dbReference type="GO" id="GO:0070971">
    <property type="term" value="C:endoplasmic reticulum exit site"/>
    <property type="evidence" value="ECO:0000318"/>
    <property type="project" value="GO_Central"/>
</dbReference>
<dbReference type="InterPro" id="IPR006896">
    <property type="entry name" value="Sec23/24_trunk_dom"/>
</dbReference>
<evidence type="ECO:0000259" key="1">
    <source>
        <dbReference type="Pfam" id="PF04811"/>
    </source>
</evidence>
<dbReference type="GO" id="GO:0030127">
    <property type="term" value="C:COPII vesicle coat"/>
    <property type="evidence" value="ECO:0000318"/>
    <property type="project" value="GO_Central"/>
</dbReference>
<dbReference type="Proteomes" id="UP000036987">
    <property type="component" value="Unassembled WGS sequence"/>
</dbReference>
<feature type="domain" description="Sec23/Sec24 helical" evidence="2">
    <location>
        <begin position="485"/>
        <end position="589"/>
    </location>
</feature>
<dbReference type="OMA" id="GTAHNIN"/>
<dbReference type="Pfam" id="PF04815">
    <property type="entry name" value="Sec23_helical"/>
    <property type="match status" value="1"/>
</dbReference>
<accession>A0A0K9PTP0</accession>
<dbReference type="SUPFAM" id="SSF82919">
    <property type="entry name" value="Zn-finger domain of Sec23/24"/>
    <property type="match status" value="1"/>
</dbReference>
<evidence type="ECO:0008006" key="5">
    <source>
        <dbReference type="Google" id="ProtNLM"/>
    </source>
</evidence>
<organism evidence="3 4">
    <name type="scientific">Zostera marina</name>
    <name type="common">Eelgrass</name>
    <dbReference type="NCBI Taxonomy" id="29655"/>
    <lineage>
        <taxon>Eukaryota</taxon>
        <taxon>Viridiplantae</taxon>
        <taxon>Streptophyta</taxon>
        <taxon>Embryophyta</taxon>
        <taxon>Tracheophyta</taxon>
        <taxon>Spermatophyta</taxon>
        <taxon>Magnoliopsida</taxon>
        <taxon>Liliopsida</taxon>
        <taxon>Zosteraceae</taxon>
        <taxon>Zostera</taxon>
    </lineage>
</organism>
<proteinExistence type="predicted"/>
<name>A0A0K9PTP0_ZOSMR</name>
<dbReference type="InterPro" id="IPR036465">
    <property type="entry name" value="vWFA_dom_sf"/>
</dbReference>
<evidence type="ECO:0000313" key="3">
    <source>
        <dbReference type="EMBL" id="KMZ72341.1"/>
    </source>
</evidence>
<dbReference type="AlphaFoldDB" id="A0A0K9PTP0"/>
<dbReference type="Gene3D" id="3.40.50.410">
    <property type="entry name" value="von Willebrand factor, type A domain"/>
    <property type="match status" value="1"/>
</dbReference>
<comment type="caution">
    <text evidence="3">The sequence shown here is derived from an EMBL/GenBank/DDBJ whole genome shotgun (WGS) entry which is preliminary data.</text>
</comment>
<reference evidence="4" key="1">
    <citation type="journal article" date="2016" name="Nature">
        <title>The genome of the seagrass Zostera marina reveals angiosperm adaptation to the sea.</title>
        <authorList>
            <person name="Olsen J.L."/>
            <person name="Rouze P."/>
            <person name="Verhelst B."/>
            <person name="Lin Y.-C."/>
            <person name="Bayer T."/>
            <person name="Collen J."/>
            <person name="Dattolo E."/>
            <person name="De Paoli E."/>
            <person name="Dittami S."/>
            <person name="Maumus F."/>
            <person name="Michel G."/>
            <person name="Kersting A."/>
            <person name="Lauritano C."/>
            <person name="Lohaus R."/>
            <person name="Toepel M."/>
            <person name="Tonon T."/>
            <person name="Vanneste K."/>
            <person name="Amirebrahimi M."/>
            <person name="Brakel J."/>
            <person name="Bostroem C."/>
            <person name="Chovatia M."/>
            <person name="Grimwood J."/>
            <person name="Jenkins J.W."/>
            <person name="Jueterbock A."/>
            <person name="Mraz A."/>
            <person name="Stam W.T."/>
            <person name="Tice H."/>
            <person name="Bornberg-Bauer E."/>
            <person name="Green P.J."/>
            <person name="Pearson G.A."/>
            <person name="Procaccini G."/>
            <person name="Duarte C.M."/>
            <person name="Schmutz J."/>
            <person name="Reusch T.B.H."/>
            <person name="Van de Peer Y."/>
        </authorList>
    </citation>
    <scope>NUCLEOTIDE SEQUENCE [LARGE SCALE GENOMIC DNA]</scope>
    <source>
        <strain evidence="4">cv. Finnish</strain>
    </source>
</reference>
<dbReference type="PANTHER" id="PTHR13803">
    <property type="entry name" value="SEC24-RELATED PROTEIN"/>
    <property type="match status" value="1"/>
</dbReference>
<dbReference type="SUPFAM" id="SSF81811">
    <property type="entry name" value="Helical domain of Sec23/24"/>
    <property type="match status" value="1"/>
</dbReference>
<dbReference type="InterPro" id="IPR050550">
    <property type="entry name" value="SEC23_SEC24_subfamily"/>
</dbReference>
<dbReference type="EMBL" id="LFYR01000636">
    <property type="protein sequence ID" value="KMZ72341.1"/>
    <property type="molecule type" value="Genomic_DNA"/>
</dbReference>
<dbReference type="InterPro" id="IPR006900">
    <property type="entry name" value="Sec23/24_helical_dom"/>
</dbReference>
<dbReference type="OrthoDB" id="49016at2759"/>
<dbReference type="GO" id="GO:0000149">
    <property type="term" value="F:SNARE binding"/>
    <property type="evidence" value="ECO:0000318"/>
    <property type="project" value="GO_Central"/>
</dbReference>
<evidence type="ECO:0000313" key="4">
    <source>
        <dbReference type="Proteomes" id="UP000036987"/>
    </source>
</evidence>